<evidence type="ECO:0000313" key="2">
    <source>
        <dbReference type="EMBL" id="EGA88421.1"/>
    </source>
</evidence>
<dbReference type="Proteomes" id="UP000003052">
    <property type="component" value="Unassembled WGS sequence"/>
</dbReference>
<dbReference type="AlphaFoldDB" id="E7RKJ1"/>
<feature type="transmembrane region" description="Helical" evidence="1">
    <location>
        <begin position="46"/>
        <end position="63"/>
    </location>
</feature>
<reference evidence="2 3" key="1">
    <citation type="journal article" date="2011" name="J. Bacteriol.">
        <title>The Draft Genome of Planococcus donghaensis MPA1U2 Reveals Nonsporulation Pathways Controlled by a Conserved Spo0A Regulon.</title>
        <authorList>
            <person name="Pearson M.D."/>
            <person name="Noller H.F."/>
        </authorList>
    </citation>
    <scope>NUCLEOTIDE SEQUENCE [LARGE SCALE GENOMIC DNA]</scope>
    <source>
        <strain evidence="2 3">MPA1U2</strain>
    </source>
</reference>
<evidence type="ECO:0000313" key="3">
    <source>
        <dbReference type="Proteomes" id="UP000003052"/>
    </source>
</evidence>
<sequence>MQDDVESNLFKRGYELAWVRKYNGPELILLIMATFFPILILWENSLIYILYFVSFVSIVLTIKDHNVKTSYQWSLYHKIVLSLTFLVPLIGLIFLSLIIFQMDMNSPLLLSTILILFVAYISVLLIVLSFVLNLIFYIFLKYLFPHDNGIKGVVTSYKLQELSSYMSIPNQVVYLVLRIFYSIIYITFLIIVFGWIARITEKTSENNIIASIETWLVDSGLVSLGNTIGVLSIILTLLTITLPFSYRIINEAVTNLESGKDKN</sequence>
<feature type="transmembrane region" description="Helical" evidence="1">
    <location>
        <begin position="172"/>
        <end position="197"/>
    </location>
</feature>
<comment type="caution">
    <text evidence="2">The sequence shown here is derived from an EMBL/GenBank/DDBJ whole genome shotgun (WGS) entry which is preliminary data.</text>
</comment>
<keyword evidence="1" id="KW-0812">Transmembrane</keyword>
<dbReference type="RefSeq" id="WP_008432618.1">
    <property type="nucleotide sequence ID" value="NZ_AEPB01000057.1"/>
</dbReference>
<organism evidence="2 3">
    <name type="scientific">Planococcus donghaensis MPA1U2</name>
    <dbReference type="NCBI Taxonomy" id="933115"/>
    <lineage>
        <taxon>Bacteria</taxon>
        <taxon>Bacillati</taxon>
        <taxon>Bacillota</taxon>
        <taxon>Bacilli</taxon>
        <taxon>Bacillales</taxon>
        <taxon>Caryophanaceae</taxon>
        <taxon>Planococcus</taxon>
    </lineage>
</organism>
<keyword evidence="1" id="KW-0472">Membrane</keyword>
<proteinExistence type="predicted"/>
<feature type="transmembrane region" description="Helical" evidence="1">
    <location>
        <begin position="112"/>
        <end position="140"/>
    </location>
</feature>
<dbReference type="EMBL" id="AEPB01000057">
    <property type="protein sequence ID" value="EGA88421.1"/>
    <property type="molecule type" value="Genomic_DNA"/>
</dbReference>
<feature type="transmembrane region" description="Helical" evidence="1">
    <location>
        <begin position="75"/>
        <end position="100"/>
    </location>
</feature>
<accession>E7RKJ1</accession>
<keyword evidence="1" id="KW-1133">Transmembrane helix</keyword>
<protein>
    <submittedName>
        <fullName evidence="2">Uncharacterized protein</fullName>
    </submittedName>
</protein>
<name>E7RKJ1_9BACL</name>
<feature type="transmembrane region" description="Helical" evidence="1">
    <location>
        <begin position="224"/>
        <end position="246"/>
    </location>
</feature>
<gene>
    <name evidence="2" type="ORF">GPDM_15079</name>
</gene>
<evidence type="ECO:0000256" key="1">
    <source>
        <dbReference type="SAM" id="Phobius"/>
    </source>
</evidence>